<reference evidence="8 9" key="1">
    <citation type="submission" date="2018-08" db="EMBL/GenBank/DDBJ databases">
        <title>Bacillus chawlae sp. nov., Bacillus glennii sp. nov., and Bacillus saganii sp. nov. Isolated from the Vehicle Assembly Building at Kennedy Space Center where the Viking Spacecraft were Assembled.</title>
        <authorList>
            <person name="Seuylemezian A."/>
            <person name="Vaishampayan P."/>
        </authorList>
    </citation>
    <scope>NUCLEOTIDE SEQUENCE [LARGE SCALE GENOMIC DNA]</scope>
    <source>
        <strain evidence="8 9">V47-23a</strain>
    </source>
</reference>
<dbReference type="OrthoDB" id="1653617at2"/>
<feature type="transmembrane region" description="Helical" evidence="7">
    <location>
        <begin position="125"/>
        <end position="143"/>
    </location>
</feature>
<keyword evidence="9" id="KW-1185">Reference proteome</keyword>
<keyword evidence="3 7" id="KW-0812">Transmembrane</keyword>
<feature type="coiled-coil region" evidence="6">
    <location>
        <begin position="176"/>
        <end position="203"/>
    </location>
</feature>
<evidence type="ECO:0000256" key="2">
    <source>
        <dbReference type="ARBA" id="ARBA00022475"/>
    </source>
</evidence>
<evidence type="ECO:0000256" key="7">
    <source>
        <dbReference type="SAM" id="Phobius"/>
    </source>
</evidence>
<keyword evidence="4 7" id="KW-1133">Transmembrane helix</keyword>
<keyword evidence="5 7" id="KW-0472">Membrane</keyword>
<comment type="subcellular location">
    <subcellularLocation>
        <location evidence="1">Cell membrane</location>
        <topology evidence="1">Multi-pass membrane protein</topology>
    </subcellularLocation>
</comment>
<evidence type="ECO:0000313" key="9">
    <source>
        <dbReference type="Proteomes" id="UP000264541"/>
    </source>
</evidence>
<proteinExistence type="predicted"/>
<evidence type="ECO:0000256" key="6">
    <source>
        <dbReference type="SAM" id="Coils"/>
    </source>
</evidence>
<protein>
    <submittedName>
        <fullName evidence="8">Aromatic acid exporter family protein</fullName>
    </submittedName>
</protein>
<evidence type="ECO:0000256" key="4">
    <source>
        <dbReference type="ARBA" id="ARBA00022989"/>
    </source>
</evidence>
<dbReference type="EMBL" id="QVTE01000020">
    <property type="protein sequence ID" value="RFU69865.1"/>
    <property type="molecule type" value="Genomic_DNA"/>
</dbReference>
<dbReference type="PANTHER" id="PTHR40064">
    <property type="entry name" value="MEMBRANE PROTEIN-RELATED"/>
    <property type="match status" value="1"/>
</dbReference>
<dbReference type="GO" id="GO:0005886">
    <property type="term" value="C:plasma membrane"/>
    <property type="evidence" value="ECO:0007669"/>
    <property type="project" value="UniProtKB-SubCell"/>
</dbReference>
<keyword evidence="6" id="KW-0175">Coiled coil</keyword>
<dbReference type="InterPro" id="IPR010343">
    <property type="entry name" value="ArAE_1"/>
</dbReference>
<evidence type="ECO:0000256" key="1">
    <source>
        <dbReference type="ARBA" id="ARBA00004651"/>
    </source>
</evidence>
<dbReference type="PANTHER" id="PTHR40064:SF1">
    <property type="entry name" value="MEMBRANE PROTEIN"/>
    <property type="match status" value="1"/>
</dbReference>
<gene>
    <name evidence="8" type="ORF">D0469_08640</name>
</gene>
<organism evidence="8 9">
    <name type="scientific">Peribacillus saganii</name>
    <dbReference type="NCBI Taxonomy" id="2303992"/>
    <lineage>
        <taxon>Bacteria</taxon>
        <taxon>Bacillati</taxon>
        <taxon>Bacillota</taxon>
        <taxon>Bacilli</taxon>
        <taxon>Bacillales</taxon>
        <taxon>Bacillaceae</taxon>
        <taxon>Peribacillus</taxon>
    </lineage>
</organism>
<dbReference type="RefSeq" id="WP_117326346.1">
    <property type="nucleotide sequence ID" value="NZ_QVTE01000020.1"/>
</dbReference>
<name>A0A372LQK5_9BACI</name>
<feature type="transmembrane region" description="Helical" evidence="7">
    <location>
        <begin position="60"/>
        <end position="85"/>
    </location>
</feature>
<evidence type="ECO:0000313" key="8">
    <source>
        <dbReference type="EMBL" id="RFU69865.1"/>
    </source>
</evidence>
<dbReference type="Pfam" id="PF06081">
    <property type="entry name" value="ArAE_1"/>
    <property type="match status" value="1"/>
</dbReference>
<accession>A0A372LQK5</accession>
<dbReference type="InterPro" id="IPR052984">
    <property type="entry name" value="UPF0421"/>
</dbReference>
<keyword evidence="2" id="KW-1003">Cell membrane</keyword>
<comment type="caution">
    <text evidence="8">The sequence shown here is derived from an EMBL/GenBank/DDBJ whole genome shotgun (WGS) entry which is preliminary data.</text>
</comment>
<evidence type="ECO:0000256" key="3">
    <source>
        <dbReference type="ARBA" id="ARBA00022692"/>
    </source>
</evidence>
<dbReference type="AlphaFoldDB" id="A0A372LQK5"/>
<evidence type="ECO:0000256" key="5">
    <source>
        <dbReference type="ARBA" id="ARBA00023136"/>
    </source>
</evidence>
<sequence length="344" mass="39577">MVLGPRVLKTGIAVTIALYICAIFDLTPAVFAGVAAIFTIQPSIYRSWKQLSDQLLTNTMGAAIALLSIHFLGDNPITIGLIMILVISFSLRMKMESTIPLSLVTVLAIMSAPENESLLFTLNRFLIILVGIASALLINLLILPPKYKKNYLEKVHSVFQNLSLLLRTAISNELKEKSYQELSQKLRSDIDRLEELYRIFDEERGKMSKLNPLDVREIVVFKQMLKTLQQGEEVLENIEEHYFQSNANDEEDQLFDHHIEQLIKSHEYFLLKYEGKMKEIDDHLENEMMESSAAFFERILEQYPEDKEGKLRLLIIASSIVEYSFHLKRLDRLVQQYNKAAHLQ</sequence>
<feature type="transmembrane region" description="Helical" evidence="7">
    <location>
        <begin position="12"/>
        <end position="40"/>
    </location>
</feature>
<dbReference type="Proteomes" id="UP000264541">
    <property type="component" value="Unassembled WGS sequence"/>
</dbReference>